<feature type="region of interest" description="Disordered" evidence="1">
    <location>
        <begin position="1"/>
        <end position="23"/>
    </location>
</feature>
<comment type="caution">
    <text evidence="2">The sequence shown here is derived from an EMBL/GenBank/DDBJ whole genome shotgun (WGS) entry which is preliminary data.</text>
</comment>
<proteinExistence type="predicted"/>
<dbReference type="Proteomes" id="UP000283655">
    <property type="component" value="Unassembled WGS sequence"/>
</dbReference>
<dbReference type="AlphaFoldDB" id="A0A419ANQ1"/>
<accession>A0A419ANQ1</accession>
<reference evidence="2 3" key="1">
    <citation type="submission" date="2018-09" db="EMBL/GenBank/DDBJ databases">
        <title>Phylogenetic diversity of Pectobacterium and Dickeya strains causing blackleg disease of potato in Morocco.</title>
        <authorList>
            <person name="Oulghazi S."/>
            <person name="Moumni M."/>
            <person name="Faure D."/>
        </authorList>
    </citation>
    <scope>NUCLEOTIDE SEQUENCE [LARGE SCALE GENOMIC DNA]</scope>
    <source>
        <strain evidence="2 3">S1.15.11.2D</strain>
    </source>
</reference>
<feature type="compositionally biased region" description="Polar residues" evidence="1">
    <location>
        <begin position="45"/>
        <end position="67"/>
    </location>
</feature>
<feature type="compositionally biased region" description="Basic and acidic residues" evidence="1">
    <location>
        <begin position="118"/>
        <end position="130"/>
    </location>
</feature>
<name>A0A419ANQ1_PECCA</name>
<feature type="compositionally biased region" description="Basic and acidic residues" evidence="1">
    <location>
        <begin position="140"/>
        <end position="153"/>
    </location>
</feature>
<organism evidence="2 3">
    <name type="scientific">Pectobacterium carotovorum</name>
    <name type="common">Erwinia carotovora</name>
    <dbReference type="NCBI Taxonomy" id="554"/>
    <lineage>
        <taxon>Bacteria</taxon>
        <taxon>Pseudomonadati</taxon>
        <taxon>Pseudomonadota</taxon>
        <taxon>Gammaproteobacteria</taxon>
        <taxon>Enterobacterales</taxon>
        <taxon>Pectobacteriaceae</taxon>
        <taxon>Pectobacterium</taxon>
    </lineage>
</organism>
<sequence length="153" mass="17359">MKDIDASFVKSKNRHMQGARGKANLQRKIDNRNLSNVVASRRTTEQMPVNGSSAQFFQRNSPLQKSASLPELRSSELATRRKDDFVYTTQRQPDFFRFRNSSDNVVHFIPTASNSGRNSDRLSAIDKPQQKETLQGSRDGFLDVHNDTNESLA</sequence>
<evidence type="ECO:0000313" key="2">
    <source>
        <dbReference type="EMBL" id="RJL44979.1"/>
    </source>
</evidence>
<protein>
    <submittedName>
        <fullName evidence="2">Uncharacterized protein</fullName>
    </submittedName>
</protein>
<dbReference type="EMBL" id="QZDH01000088">
    <property type="protein sequence ID" value="RJL44979.1"/>
    <property type="molecule type" value="Genomic_DNA"/>
</dbReference>
<evidence type="ECO:0000313" key="3">
    <source>
        <dbReference type="Proteomes" id="UP000283655"/>
    </source>
</evidence>
<feature type="region of interest" description="Disordered" evidence="1">
    <location>
        <begin position="45"/>
        <end position="71"/>
    </location>
</feature>
<feature type="region of interest" description="Disordered" evidence="1">
    <location>
        <begin position="109"/>
        <end position="153"/>
    </location>
</feature>
<gene>
    <name evidence="2" type="ORF">D5071_21795</name>
</gene>
<evidence type="ECO:0000256" key="1">
    <source>
        <dbReference type="SAM" id="MobiDB-lite"/>
    </source>
</evidence>